<evidence type="ECO:0000256" key="4">
    <source>
        <dbReference type="ARBA" id="ARBA00022989"/>
    </source>
</evidence>
<feature type="transmembrane region" description="Helical" evidence="6">
    <location>
        <begin position="28"/>
        <end position="45"/>
    </location>
</feature>
<evidence type="ECO:0000313" key="8">
    <source>
        <dbReference type="Proteomes" id="UP000198280"/>
    </source>
</evidence>
<feature type="transmembrane region" description="Helical" evidence="6">
    <location>
        <begin position="329"/>
        <end position="348"/>
    </location>
</feature>
<keyword evidence="5 6" id="KW-0472">Membrane</keyword>
<dbReference type="GO" id="GO:0005886">
    <property type="term" value="C:plasma membrane"/>
    <property type="evidence" value="ECO:0007669"/>
    <property type="project" value="UniProtKB-SubCell"/>
</dbReference>
<proteinExistence type="predicted"/>
<evidence type="ECO:0000256" key="5">
    <source>
        <dbReference type="ARBA" id="ARBA00023136"/>
    </source>
</evidence>
<dbReference type="Pfam" id="PF02653">
    <property type="entry name" value="BPD_transp_2"/>
    <property type="match status" value="1"/>
</dbReference>
<dbReference type="Proteomes" id="UP000198280">
    <property type="component" value="Unassembled WGS sequence"/>
</dbReference>
<feature type="transmembrane region" description="Helical" evidence="6">
    <location>
        <begin position="225"/>
        <end position="243"/>
    </location>
</feature>
<dbReference type="InterPro" id="IPR001851">
    <property type="entry name" value="ABC_transp_permease"/>
</dbReference>
<feature type="transmembrane region" description="Helical" evidence="6">
    <location>
        <begin position="113"/>
        <end position="130"/>
    </location>
</feature>
<dbReference type="InterPro" id="IPR043428">
    <property type="entry name" value="LivM-like"/>
</dbReference>
<dbReference type="GO" id="GO:0015658">
    <property type="term" value="F:branched-chain amino acid transmembrane transporter activity"/>
    <property type="evidence" value="ECO:0007669"/>
    <property type="project" value="InterPro"/>
</dbReference>
<dbReference type="PANTHER" id="PTHR30482">
    <property type="entry name" value="HIGH-AFFINITY BRANCHED-CHAIN AMINO ACID TRANSPORT SYSTEM PERMEASE"/>
    <property type="match status" value="1"/>
</dbReference>
<feature type="transmembrane region" description="Helical" evidence="6">
    <location>
        <begin position="136"/>
        <end position="158"/>
    </location>
</feature>
<feature type="transmembrane region" description="Helical" evidence="6">
    <location>
        <begin position="280"/>
        <end position="298"/>
    </location>
</feature>
<evidence type="ECO:0000256" key="2">
    <source>
        <dbReference type="ARBA" id="ARBA00022475"/>
    </source>
</evidence>
<feature type="transmembrane region" description="Helical" evidence="6">
    <location>
        <begin position="165"/>
        <end position="186"/>
    </location>
</feature>
<dbReference type="EMBL" id="FZOF01000001">
    <property type="protein sequence ID" value="SNR87505.1"/>
    <property type="molecule type" value="Genomic_DNA"/>
</dbReference>
<keyword evidence="4 6" id="KW-1133">Transmembrane helix</keyword>
<evidence type="ECO:0000256" key="1">
    <source>
        <dbReference type="ARBA" id="ARBA00004651"/>
    </source>
</evidence>
<reference evidence="7 8" key="1">
    <citation type="submission" date="2017-06" db="EMBL/GenBank/DDBJ databases">
        <authorList>
            <person name="Kim H.J."/>
            <person name="Triplett B.A."/>
        </authorList>
    </citation>
    <scope>NUCLEOTIDE SEQUENCE [LARGE SCALE GENOMIC DNA]</scope>
    <source>
        <strain evidence="7 8">CGMCC 4.1858</strain>
    </source>
</reference>
<gene>
    <name evidence="7" type="ORF">SAMN05216252_101607</name>
</gene>
<sequence length="455" mass="49507">MSDTTAAKSFSVDVAKLRRKAWYQQPRWTRLLGMVVLGFILALMTGEDGNPAERLSAFTGAFESARLWICLAILVGVWALVEFGAPVRNVARQGRQSVGKSLEPTRAMFRSNGWLRLGGLVLVLVLAIVIPANTSLFWQEVLVTQMGIFMIIAVGLNVVVGWAGLLDLGFIAFYAIGAYSCAFWTGHMPVKPPFTVGALESIPFAIVTCLIAGVLLGAPTLRLRGDYLAIVTLGFHEIVYLVAKNSDGFTNGSRGVIGIPHPSIHIGPINYDWTLDPLPYWYLLLFFLVVLIFLYNRLEHSRIGRTWTAIREDEVAASATGINTVRYKLLAFAIGASTSGLAGVVYSSKVGFINPENFTIVLSVLALAYVVFGGMGSIAGVLFGAALLVWLPNALRDIVPEQDRFIYLGALLVIMMIFRPQGVIPSRRRQRELHMAEAGLGDADAMTEPTGGVKS</sequence>
<protein>
    <submittedName>
        <fullName evidence="7">Amino acid/amide ABC transporter membrane protein 2, HAAT family</fullName>
    </submittedName>
</protein>
<dbReference type="CDD" id="cd06581">
    <property type="entry name" value="TM_PBP1_LivM_like"/>
    <property type="match status" value="1"/>
</dbReference>
<name>A0A238ZVW6_9ACTN</name>
<dbReference type="PANTHER" id="PTHR30482:SF10">
    <property type="entry name" value="HIGH-AFFINITY BRANCHED-CHAIN AMINO ACID TRANSPORT PROTEIN BRAE"/>
    <property type="match status" value="1"/>
</dbReference>
<keyword evidence="2" id="KW-1003">Cell membrane</keyword>
<dbReference type="AlphaFoldDB" id="A0A238ZVW6"/>
<keyword evidence="3 6" id="KW-0812">Transmembrane</keyword>
<evidence type="ECO:0000256" key="3">
    <source>
        <dbReference type="ARBA" id="ARBA00022692"/>
    </source>
</evidence>
<organism evidence="7 8">
    <name type="scientific">Actinacidiphila glaucinigra</name>
    <dbReference type="NCBI Taxonomy" id="235986"/>
    <lineage>
        <taxon>Bacteria</taxon>
        <taxon>Bacillati</taxon>
        <taxon>Actinomycetota</taxon>
        <taxon>Actinomycetes</taxon>
        <taxon>Kitasatosporales</taxon>
        <taxon>Streptomycetaceae</taxon>
        <taxon>Actinacidiphila</taxon>
    </lineage>
</organism>
<evidence type="ECO:0000313" key="7">
    <source>
        <dbReference type="EMBL" id="SNR87505.1"/>
    </source>
</evidence>
<keyword evidence="8" id="KW-1185">Reference proteome</keyword>
<feature type="transmembrane region" description="Helical" evidence="6">
    <location>
        <begin position="405"/>
        <end position="424"/>
    </location>
</feature>
<feature type="transmembrane region" description="Helical" evidence="6">
    <location>
        <begin position="360"/>
        <end position="393"/>
    </location>
</feature>
<feature type="transmembrane region" description="Helical" evidence="6">
    <location>
        <begin position="65"/>
        <end position="85"/>
    </location>
</feature>
<dbReference type="RefSeq" id="WP_089221983.1">
    <property type="nucleotide sequence ID" value="NZ_FZOF01000001.1"/>
</dbReference>
<accession>A0A238ZVW6</accession>
<dbReference type="OrthoDB" id="9814461at2"/>
<feature type="transmembrane region" description="Helical" evidence="6">
    <location>
        <begin position="198"/>
        <end position="218"/>
    </location>
</feature>
<evidence type="ECO:0000256" key="6">
    <source>
        <dbReference type="SAM" id="Phobius"/>
    </source>
</evidence>
<comment type="subcellular location">
    <subcellularLocation>
        <location evidence="1">Cell membrane</location>
        <topology evidence="1">Multi-pass membrane protein</topology>
    </subcellularLocation>
</comment>